<proteinExistence type="predicted"/>
<dbReference type="HOGENOM" id="CLU_020188_1_0_1"/>
<evidence type="ECO:0000313" key="2">
    <source>
        <dbReference type="Proteomes" id="UP000026962"/>
    </source>
</evidence>
<dbReference type="eggNOG" id="ENOG502QTFS">
    <property type="taxonomic scope" value="Eukaryota"/>
</dbReference>
<dbReference type="OMA" id="ARIQGAC"/>
<reference evidence="1" key="1">
    <citation type="submission" date="2015-04" db="UniProtKB">
        <authorList>
            <consortium name="EnsemblPlants"/>
        </authorList>
    </citation>
    <scope>IDENTIFICATION</scope>
</reference>
<accession>A0A0E0JTT4</accession>
<dbReference type="STRING" id="4537.A0A0E0JTT4"/>
<dbReference type="EnsemblPlants" id="OPUNC01G43340.1">
    <property type="protein sequence ID" value="OPUNC01G43340.1"/>
    <property type="gene ID" value="OPUNC01G43340"/>
</dbReference>
<dbReference type="Proteomes" id="UP000026962">
    <property type="component" value="Chromosome 1"/>
</dbReference>
<dbReference type="InterPro" id="IPR004158">
    <property type="entry name" value="DUF247_pln"/>
</dbReference>
<dbReference type="AlphaFoldDB" id="A0A0E0JTT4"/>
<protein>
    <submittedName>
        <fullName evidence="1">Uncharacterized protein</fullName>
    </submittedName>
</protein>
<sequence>MESQGYTGHPDPHFEKVLTTMNSTTLEKLNRNFIGEGKPLIQKVPAFLRSIQNAERLFTPDIVAIGPCHTDNENLKGMEDIKKMAAMEFCCSSQHKLRVFYHNVREVAAHARACYGHDLSKIGDDKFTDMMFYDGCFVLQFMKMMAKDRGPPVHWTMPRLSENMVRRISRDILLVENQIPWVVLEALMRLNYVHVDRYIAAAISEFDVQWAKPHIDFEGADKYQPFHLLDLVRHRQLGPVPKQEVDEAPRPMLNISSAMELAEVGIQLTASKTTRFADIGVGKGLLMGKLWLPPVSLGELTMCWLTNMAAFEMLQGGTFDYGVSSYVQIMAVLMNRPEDVRELRTKRIVYPVLSDQQTLDFFKSICQYLPYGQQYKRVLQQLSDYHHNRRVRVTLHKFIYNNFKYILTAGSAIGFLVPILKAILSLKQTKPSAPGAPLHAF</sequence>
<reference evidence="1" key="2">
    <citation type="submission" date="2018-05" db="EMBL/GenBank/DDBJ databases">
        <title>OpunRS2 (Oryza punctata Reference Sequence Version 2).</title>
        <authorList>
            <person name="Zhang J."/>
            <person name="Kudrna D."/>
            <person name="Lee S."/>
            <person name="Talag J."/>
            <person name="Welchert J."/>
            <person name="Wing R.A."/>
        </authorList>
    </citation>
    <scope>NUCLEOTIDE SEQUENCE [LARGE SCALE GENOMIC DNA]</scope>
</reference>
<organism evidence="1">
    <name type="scientific">Oryza punctata</name>
    <name type="common">Red rice</name>
    <dbReference type="NCBI Taxonomy" id="4537"/>
    <lineage>
        <taxon>Eukaryota</taxon>
        <taxon>Viridiplantae</taxon>
        <taxon>Streptophyta</taxon>
        <taxon>Embryophyta</taxon>
        <taxon>Tracheophyta</taxon>
        <taxon>Spermatophyta</taxon>
        <taxon>Magnoliopsida</taxon>
        <taxon>Liliopsida</taxon>
        <taxon>Poales</taxon>
        <taxon>Poaceae</taxon>
        <taxon>BOP clade</taxon>
        <taxon>Oryzoideae</taxon>
        <taxon>Oryzeae</taxon>
        <taxon>Oryzinae</taxon>
        <taxon>Oryza</taxon>
    </lineage>
</organism>
<name>A0A0E0JTT4_ORYPU</name>
<keyword evidence="2" id="KW-1185">Reference proteome</keyword>
<dbReference type="Pfam" id="PF03140">
    <property type="entry name" value="DUF247"/>
    <property type="match status" value="1"/>
</dbReference>
<dbReference type="Gramene" id="OPUNC01G43340.1">
    <property type="protein sequence ID" value="OPUNC01G43340.1"/>
    <property type="gene ID" value="OPUNC01G43340"/>
</dbReference>
<evidence type="ECO:0000313" key="1">
    <source>
        <dbReference type="EnsemblPlants" id="OPUNC01G43340.1"/>
    </source>
</evidence>
<dbReference type="PANTHER" id="PTHR31549">
    <property type="entry name" value="PROTEIN, PUTATIVE (DUF247)-RELATED-RELATED"/>
    <property type="match status" value="1"/>
</dbReference>
<dbReference type="PANTHER" id="PTHR31549:SF146">
    <property type="entry name" value="OS01G0564600 PROTEIN"/>
    <property type="match status" value="1"/>
</dbReference>